<keyword evidence="2" id="KW-1185">Reference proteome</keyword>
<proteinExistence type="predicted"/>
<comment type="caution">
    <text evidence="1">The sequence shown here is derived from an EMBL/GenBank/DDBJ whole genome shotgun (WGS) entry which is preliminary data.</text>
</comment>
<evidence type="ECO:0000313" key="1">
    <source>
        <dbReference type="EMBL" id="RKS83360.1"/>
    </source>
</evidence>
<gene>
    <name evidence="1" type="ORF">BDK61_2743</name>
</gene>
<name>A0A495R826_9EURY</name>
<protein>
    <submittedName>
        <fullName evidence="1">Uncharacterized protein</fullName>
    </submittedName>
</protein>
<dbReference type="EMBL" id="RBWW01000001">
    <property type="protein sequence ID" value="RKS83360.1"/>
    <property type="molecule type" value="Genomic_DNA"/>
</dbReference>
<accession>A0A495R826</accession>
<organism evidence="1 2">
    <name type="scientific">Haloarcula quadrata</name>
    <dbReference type="NCBI Taxonomy" id="182779"/>
    <lineage>
        <taxon>Archaea</taxon>
        <taxon>Methanobacteriati</taxon>
        <taxon>Methanobacteriota</taxon>
        <taxon>Stenosarchaea group</taxon>
        <taxon>Halobacteria</taxon>
        <taxon>Halobacteriales</taxon>
        <taxon>Haloarculaceae</taxon>
        <taxon>Haloarcula</taxon>
    </lineage>
</organism>
<sequence length="102" mass="11525">MEAPEDGWHKEIFDENDLKLLRDEYSQKDEPIKTFAEGCCDDGLVPGQRVENLAYIIGEFAHSNFNDEGLFVEVIEKSVDGEEGEKLAKSYIGIQAIKDLET</sequence>
<reference evidence="1 2" key="1">
    <citation type="submission" date="2018-10" db="EMBL/GenBank/DDBJ databases">
        <title>Genomic Encyclopedia of Archaeal and Bacterial Type Strains, Phase II (KMG-II): from individual species to whole genera.</title>
        <authorList>
            <person name="Goeker M."/>
        </authorList>
    </citation>
    <scope>NUCLEOTIDE SEQUENCE [LARGE SCALE GENOMIC DNA]</scope>
    <source>
        <strain evidence="1 2">DSM 11927</strain>
    </source>
</reference>
<dbReference type="AlphaFoldDB" id="A0A495R826"/>
<dbReference type="Proteomes" id="UP000268233">
    <property type="component" value="Unassembled WGS sequence"/>
</dbReference>
<evidence type="ECO:0000313" key="2">
    <source>
        <dbReference type="Proteomes" id="UP000268233"/>
    </source>
</evidence>
<dbReference type="RefSeq" id="WP_064287709.1">
    <property type="nucleotide sequence ID" value="NZ_RBWW01000001.1"/>
</dbReference>